<evidence type="ECO:0000313" key="4">
    <source>
        <dbReference type="Proteomes" id="UP000030451"/>
    </source>
</evidence>
<evidence type="ECO:0000256" key="1">
    <source>
        <dbReference type="SAM" id="MobiDB-lite"/>
    </source>
</evidence>
<keyword evidence="2" id="KW-1133">Transmembrane helix</keyword>
<dbReference type="OrthoDB" id="5904228at2"/>
<dbReference type="Proteomes" id="UP000030451">
    <property type="component" value="Unassembled WGS sequence"/>
</dbReference>
<feature type="transmembrane region" description="Helical" evidence="2">
    <location>
        <begin position="70"/>
        <end position="90"/>
    </location>
</feature>
<evidence type="ECO:0000256" key="2">
    <source>
        <dbReference type="SAM" id="Phobius"/>
    </source>
</evidence>
<dbReference type="AlphaFoldDB" id="A0A0A5HTQ2"/>
<keyword evidence="2" id="KW-0812">Transmembrane</keyword>
<accession>A0A0A5HTQ2</accession>
<gene>
    <name evidence="3" type="ORF">NM06_15835</name>
</gene>
<feature type="region of interest" description="Disordered" evidence="1">
    <location>
        <begin position="39"/>
        <end position="62"/>
    </location>
</feature>
<comment type="caution">
    <text evidence="3">The sequence shown here is derived from an EMBL/GenBank/DDBJ whole genome shotgun (WGS) entry which is preliminary data.</text>
</comment>
<sequence length="94" mass="9888">MSWLDAISEAGGELVDAVSDAGSTWIKGVAQNDIDNKQIASNPDEARPHQVEGQTADGRPLVSHQGGMNTTYIVMGVGVLIILLLVVMLMKGGK</sequence>
<protein>
    <submittedName>
        <fullName evidence="3">Uncharacterized protein</fullName>
    </submittedName>
</protein>
<dbReference type="EMBL" id="JRWP01000040">
    <property type="protein sequence ID" value="KGY07695.1"/>
    <property type="molecule type" value="Genomic_DNA"/>
</dbReference>
<reference evidence="3 4" key="1">
    <citation type="submission" date="2014-10" db="EMBL/GenBank/DDBJ databases">
        <title>Genome sequencing of Vibrio sinaloensis T08.</title>
        <authorList>
            <person name="Chan K.-G."/>
            <person name="Mohamad N.I."/>
        </authorList>
    </citation>
    <scope>NUCLEOTIDE SEQUENCE [LARGE SCALE GENOMIC DNA]</scope>
    <source>
        <strain evidence="3 4">T08</strain>
    </source>
</reference>
<name>A0A0A5HTQ2_PHOS4</name>
<dbReference type="RefSeq" id="WP_038192043.1">
    <property type="nucleotide sequence ID" value="NZ_JRWP01000040.1"/>
</dbReference>
<organism evidence="3 4">
    <name type="scientific">Photobacterium sp. (strain ATCC 43367)</name>
    <dbReference type="NCBI Taxonomy" id="379097"/>
    <lineage>
        <taxon>Bacteria</taxon>
        <taxon>Pseudomonadati</taxon>
        <taxon>Pseudomonadota</taxon>
        <taxon>Gammaproteobacteria</taxon>
        <taxon>Vibrionales</taxon>
        <taxon>Vibrionaceae</taxon>
        <taxon>Vibrio</taxon>
        <taxon>Vibrio oreintalis group</taxon>
    </lineage>
</organism>
<proteinExistence type="predicted"/>
<evidence type="ECO:0000313" key="3">
    <source>
        <dbReference type="EMBL" id="KGY07695.1"/>
    </source>
</evidence>
<keyword evidence="2" id="KW-0472">Membrane</keyword>